<keyword evidence="2" id="KW-1185">Reference proteome</keyword>
<sequence>MSHHSSLSDSTVIYAVIIHIARFLDFERACPCTSRPRDPNLDGWSFSIPLQVENNLTAQVFPVTLEPNRPALSSGRYQCRGGAGEGQGMDMDQAEGEMRRSFWQKLHVLEG</sequence>
<protein>
    <submittedName>
        <fullName evidence="1">Uncharacterized protein</fullName>
    </submittedName>
</protein>
<organism evidence="1 2">
    <name type="scientific">Plakobranchus ocellatus</name>
    <dbReference type="NCBI Taxonomy" id="259542"/>
    <lineage>
        <taxon>Eukaryota</taxon>
        <taxon>Metazoa</taxon>
        <taxon>Spiralia</taxon>
        <taxon>Lophotrochozoa</taxon>
        <taxon>Mollusca</taxon>
        <taxon>Gastropoda</taxon>
        <taxon>Heterobranchia</taxon>
        <taxon>Euthyneura</taxon>
        <taxon>Panpulmonata</taxon>
        <taxon>Sacoglossa</taxon>
        <taxon>Placobranchoidea</taxon>
        <taxon>Plakobranchidae</taxon>
        <taxon>Plakobranchus</taxon>
    </lineage>
</organism>
<dbReference type="EMBL" id="BLXT01004326">
    <property type="protein sequence ID" value="GFO11750.1"/>
    <property type="molecule type" value="Genomic_DNA"/>
</dbReference>
<name>A0AAV4AWW8_9GAST</name>
<comment type="caution">
    <text evidence="1">The sequence shown here is derived from an EMBL/GenBank/DDBJ whole genome shotgun (WGS) entry which is preliminary data.</text>
</comment>
<proteinExistence type="predicted"/>
<reference evidence="1 2" key="1">
    <citation type="journal article" date="2021" name="Elife">
        <title>Chloroplast acquisition without the gene transfer in kleptoplastic sea slugs, Plakobranchus ocellatus.</title>
        <authorList>
            <person name="Maeda T."/>
            <person name="Takahashi S."/>
            <person name="Yoshida T."/>
            <person name="Shimamura S."/>
            <person name="Takaki Y."/>
            <person name="Nagai Y."/>
            <person name="Toyoda A."/>
            <person name="Suzuki Y."/>
            <person name="Arimoto A."/>
            <person name="Ishii H."/>
            <person name="Satoh N."/>
            <person name="Nishiyama T."/>
            <person name="Hasebe M."/>
            <person name="Maruyama T."/>
            <person name="Minagawa J."/>
            <person name="Obokata J."/>
            <person name="Shigenobu S."/>
        </authorList>
    </citation>
    <scope>NUCLEOTIDE SEQUENCE [LARGE SCALE GENOMIC DNA]</scope>
</reference>
<evidence type="ECO:0000313" key="2">
    <source>
        <dbReference type="Proteomes" id="UP000735302"/>
    </source>
</evidence>
<dbReference type="Proteomes" id="UP000735302">
    <property type="component" value="Unassembled WGS sequence"/>
</dbReference>
<evidence type="ECO:0000313" key="1">
    <source>
        <dbReference type="EMBL" id="GFO11750.1"/>
    </source>
</evidence>
<gene>
    <name evidence="1" type="ORF">PoB_003825500</name>
</gene>
<accession>A0AAV4AWW8</accession>
<dbReference type="AlphaFoldDB" id="A0AAV4AWW8"/>